<keyword evidence="5" id="KW-0508">mRNA splicing</keyword>
<dbReference type="GO" id="GO:0000398">
    <property type="term" value="P:mRNA splicing, via spliceosome"/>
    <property type="evidence" value="ECO:0007669"/>
    <property type="project" value="TreeGrafter"/>
</dbReference>
<feature type="domain" description="MI" evidence="8">
    <location>
        <begin position="582"/>
        <end position="698"/>
    </location>
</feature>
<dbReference type="Pfam" id="PF02847">
    <property type="entry name" value="MA3"/>
    <property type="match status" value="1"/>
</dbReference>
<feature type="compositionally biased region" description="Basic and acidic residues" evidence="7">
    <location>
        <begin position="27"/>
        <end position="38"/>
    </location>
</feature>
<dbReference type="SMART" id="SM00543">
    <property type="entry name" value="MIF4G"/>
    <property type="match status" value="1"/>
</dbReference>
<keyword evidence="10" id="KW-1185">Reference proteome</keyword>
<evidence type="ECO:0000256" key="4">
    <source>
        <dbReference type="ARBA" id="ARBA00022845"/>
    </source>
</evidence>
<dbReference type="GO" id="GO:0003723">
    <property type="term" value="F:RNA binding"/>
    <property type="evidence" value="ECO:0007669"/>
    <property type="project" value="InterPro"/>
</dbReference>
<evidence type="ECO:0000256" key="5">
    <source>
        <dbReference type="ARBA" id="ARBA00023187"/>
    </source>
</evidence>
<keyword evidence="4" id="KW-0810">Translation regulation</keyword>
<dbReference type="EMBL" id="JBEDUW010000003">
    <property type="protein sequence ID" value="KAK9941234.1"/>
    <property type="molecule type" value="Genomic_DNA"/>
</dbReference>
<dbReference type="Proteomes" id="UP001457282">
    <property type="component" value="Unassembled WGS sequence"/>
</dbReference>
<comment type="caution">
    <text evidence="9">The sequence shown here is derived from an EMBL/GenBank/DDBJ whole genome shotgun (WGS) entry which is preliminary data.</text>
</comment>
<evidence type="ECO:0000259" key="8">
    <source>
        <dbReference type="PROSITE" id="PS51366"/>
    </source>
</evidence>
<evidence type="ECO:0000313" key="9">
    <source>
        <dbReference type="EMBL" id="KAK9941234.1"/>
    </source>
</evidence>
<dbReference type="FunFam" id="1.25.40.180:FF:000004">
    <property type="entry name" value="pre-mRNA-splicing factor CWC22 homolog"/>
    <property type="match status" value="1"/>
</dbReference>
<dbReference type="PANTHER" id="PTHR18034">
    <property type="entry name" value="CELL CYCLE CONTROL PROTEIN CWF22-RELATED"/>
    <property type="match status" value="1"/>
</dbReference>
<dbReference type="GO" id="GO:0006417">
    <property type="term" value="P:regulation of translation"/>
    <property type="evidence" value="ECO:0007669"/>
    <property type="project" value="UniProtKB-KW"/>
</dbReference>
<sequence>MARRHSSESSDDDVRGERDKYRHHRNKSESRSNNHLEQGEIDSSDSDRENRTKRQERWDEHQNDNKDKDKDRERSSERDPTDRHGRWRGSQESRHTSDEDGELVEKDRGEQERERKNENGNRQRENGNDGRVRDKSSEEHDERLRRYRHESGHRRRENEDGRRNRDRHSRHYSERKDEREERRTSERKRDSGYDGKQSRYRNRDDDGDLKYRGNKEVNERREDNERDGRMLENSKPQGRSTLQEGNPNTDMANLGKSGGIYIPPYKLARMMKEVEDKSSVEYQRLTWDALRKSINGLVNKVNAANIKNIIPEIFAENLIRGRGLFCRSCMKSQMASPGFTDVFAGLVAVVNTKFPEVGELLLRRIVLQLKRAFKRNDKPQLLAAVKFIAHLVNQQVAHEIIALELLTVLLENPTDDSVEVAVGFVTECGSILQDLSPKGLHGIFERFRGILHEGEIDKRVQFLIEGLFALRKAKFQGHPAVRPELDLVEQEDQLTHEISLQEEINPEITLDIFKPDPDFIENEKRYEEVKKTILGEDSEDEGSDAVSDGEDDDGDDDDEDDDDEEDEQQMKIRDETETNLVNLRRTIYLTIMSSVDFEEAGHKLLKIKLEPGQEMELCVMLLECCSQERTYLRYYGLLGQRFCMINRIHQENFEKCFVQQYSMIHRLETNKLRNVAKFFAHLLGTDALPWHCLAYIRLTEEDTTSSSRIFIKILFQELSEHLGIRLLNERLTNPAMQDSYESIFPRDNPKNTRFAINFFTSIGLGGITENLREYLKHMPRLIMQQQKAVSDEESESSGSSDSESGSSASESESESSSSESESDRDERRKKKRRRRN</sequence>
<feature type="region of interest" description="Disordered" evidence="7">
    <location>
        <begin position="785"/>
        <end position="836"/>
    </location>
</feature>
<evidence type="ECO:0000256" key="2">
    <source>
        <dbReference type="ARBA" id="ARBA00006856"/>
    </source>
</evidence>
<dbReference type="InterPro" id="IPR003890">
    <property type="entry name" value="MIF4G-like_typ-3"/>
</dbReference>
<organism evidence="9 10">
    <name type="scientific">Rubus argutus</name>
    <name type="common">Southern blackberry</name>
    <dbReference type="NCBI Taxonomy" id="59490"/>
    <lineage>
        <taxon>Eukaryota</taxon>
        <taxon>Viridiplantae</taxon>
        <taxon>Streptophyta</taxon>
        <taxon>Embryophyta</taxon>
        <taxon>Tracheophyta</taxon>
        <taxon>Spermatophyta</taxon>
        <taxon>Magnoliopsida</taxon>
        <taxon>eudicotyledons</taxon>
        <taxon>Gunneridae</taxon>
        <taxon>Pentapetalae</taxon>
        <taxon>rosids</taxon>
        <taxon>fabids</taxon>
        <taxon>Rosales</taxon>
        <taxon>Rosaceae</taxon>
        <taxon>Rosoideae</taxon>
        <taxon>Rosoideae incertae sedis</taxon>
        <taxon>Rubus</taxon>
    </lineage>
</organism>
<evidence type="ECO:0000256" key="1">
    <source>
        <dbReference type="ARBA" id="ARBA00004123"/>
    </source>
</evidence>
<feature type="compositionally biased region" description="Acidic residues" evidence="7">
    <location>
        <begin position="536"/>
        <end position="567"/>
    </location>
</feature>
<accession>A0AAW1XZ87</accession>
<name>A0AAW1XZ87_RUBAR</name>
<dbReference type="PANTHER" id="PTHR18034:SF3">
    <property type="entry name" value="PRE-MRNA-SPLICING FACTOR CWC22 HOMOLOG"/>
    <property type="match status" value="1"/>
</dbReference>
<feature type="compositionally biased region" description="Basic and acidic residues" evidence="7">
    <location>
        <begin position="45"/>
        <end position="144"/>
    </location>
</feature>
<evidence type="ECO:0000256" key="3">
    <source>
        <dbReference type="ARBA" id="ARBA00022664"/>
    </source>
</evidence>
<keyword evidence="6" id="KW-0539">Nucleus</keyword>
<feature type="compositionally biased region" description="Basic residues" evidence="7">
    <location>
        <begin position="827"/>
        <end position="836"/>
    </location>
</feature>
<dbReference type="AlphaFoldDB" id="A0AAW1XZ87"/>
<feature type="compositionally biased region" description="Polar residues" evidence="7">
    <location>
        <begin position="234"/>
        <end position="251"/>
    </location>
</feature>
<reference evidence="9 10" key="1">
    <citation type="journal article" date="2023" name="G3 (Bethesda)">
        <title>A chromosome-length genome assembly and annotation of blackberry (Rubus argutus, cv. 'Hillquist').</title>
        <authorList>
            <person name="Bruna T."/>
            <person name="Aryal R."/>
            <person name="Dudchenko O."/>
            <person name="Sargent D.J."/>
            <person name="Mead D."/>
            <person name="Buti M."/>
            <person name="Cavallini A."/>
            <person name="Hytonen T."/>
            <person name="Andres J."/>
            <person name="Pham M."/>
            <person name="Weisz D."/>
            <person name="Mascagni F."/>
            <person name="Usai G."/>
            <person name="Natali L."/>
            <person name="Bassil N."/>
            <person name="Fernandez G.E."/>
            <person name="Lomsadze A."/>
            <person name="Armour M."/>
            <person name="Olukolu B."/>
            <person name="Poorten T."/>
            <person name="Britton C."/>
            <person name="Davik J."/>
            <person name="Ashrafi H."/>
            <person name="Aiden E.L."/>
            <person name="Borodovsky M."/>
            <person name="Worthington M."/>
        </authorList>
    </citation>
    <scope>NUCLEOTIDE SEQUENCE [LARGE SCALE GENOMIC DNA]</scope>
    <source>
        <strain evidence="9">PI 553951</strain>
    </source>
</reference>
<dbReference type="InterPro" id="IPR050781">
    <property type="entry name" value="CWC22_splicing_factor"/>
</dbReference>
<feature type="region of interest" description="Disordered" evidence="7">
    <location>
        <begin position="1"/>
        <end position="255"/>
    </location>
</feature>
<dbReference type="PROSITE" id="PS51366">
    <property type="entry name" value="MI"/>
    <property type="match status" value="1"/>
</dbReference>
<dbReference type="SMART" id="SM00544">
    <property type="entry name" value="MA3"/>
    <property type="match status" value="1"/>
</dbReference>
<dbReference type="SUPFAM" id="SSF48371">
    <property type="entry name" value="ARM repeat"/>
    <property type="match status" value="1"/>
</dbReference>
<evidence type="ECO:0000256" key="7">
    <source>
        <dbReference type="SAM" id="MobiDB-lite"/>
    </source>
</evidence>
<dbReference type="GO" id="GO:0071013">
    <property type="term" value="C:catalytic step 2 spliceosome"/>
    <property type="evidence" value="ECO:0007669"/>
    <property type="project" value="TreeGrafter"/>
</dbReference>
<feature type="compositionally biased region" description="Basic and acidic residues" evidence="7">
    <location>
        <begin position="1"/>
        <end position="20"/>
    </location>
</feature>
<protein>
    <recommendedName>
        <fullName evidence="8">MI domain-containing protein</fullName>
    </recommendedName>
</protein>
<feature type="compositionally biased region" description="Basic and acidic residues" evidence="7">
    <location>
        <begin position="171"/>
        <end position="232"/>
    </location>
</feature>
<dbReference type="InterPro" id="IPR003891">
    <property type="entry name" value="Initiation_fac_eIF4g_MI"/>
</dbReference>
<comment type="similarity">
    <text evidence="2">Belongs to the CWC22 family.</text>
</comment>
<comment type="subcellular location">
    <subcellularLocation>
        <location evidence="1">Nucleus</location>
    </subcellularLocation>
</comment>
<feature type="compositionally biased region" description="Low complexity" evidence="7">
    <location>
        <begin position="796"/>
        <end position="819"/>
    </location>
</feature>
<feature type="region of interest" description="Disordered" evidence="7">
    <location>
        <begin position="532"/>
        <end position="576"/>
    </location>
</feature>
<dbReference type="Gene3D" id="1.25.40.180">
    <property type="match status" value="1"/>
</dbReference>
<evidence type="ECO:0000313" key="10">
    <source>
        <dbReference type="Proteomes" id="UP001457282"/>
    </source>
</evidence>
<proteinExistence type="inferred from homology"/>
<dbReference type="Pfam" id="PF02854">
    <property type="entry name" value="MIF4G"/>
    <property type="match status" value="1"/>
</dbReference>
<dbReference type="InterPro" id="IPR016024">
    <property type="entry name" value="ARM-type_fold"/>
</dbReference>
<feature type="compositionally biased region" description="Basic residues" evidence="7">
    <location>
        <begin position="145"/>
        <end position="155"/>
    </location>
</feature>
<keyword evidence="3" id="KW-0507">mRNA processing</keyword>
<evidence type="ECO:0000256" key="6">
    <source>
        <dbReference type="ARBA" id="ARBA00023242"/>
    </source>
</evidence>
<gene>
    <name evidence="9" type="ORF">M0R45_017851</name>
</gene>